<evidence type="ECO:0000256" key="1">
    <source>
        <dbReference type="ARBA" id="ARBA00004123"/>
    </source>
</evidence>
<proteinExistence type="predicted"/>
<evidence type="ECO:0000313" key="6">
    <source>
        <dbReference type="EMBL" id="KAJ8884576.1"/>
    </source>
</evidence>
<dbReference type="SUPFAM" id="SSF53098">
    <property type="entry name" value="Ribonuclease H-like"/>
    <property type="match status" value="1"/>
</dbReference>
<evidence type="ECO:0000313" key="7">
    <source>
        <dbReference type="Proteomes" id="UP001159363"/>
    </source>
</evidence>
<keyword evidence="5" id="KW-0539">Nucleus</keyword>
<dbReference type="EMBL" id="JARBHB010000005">
    <property type="protein sequence ID" value="KAJ8884576.1"/>
    <property type="molecule type" value="Genomic_DNA"/>
</dbReference>
<organism evidence="6 7">
    <name type="scientific">Dryococelus australis</name>
    <dbReference type="NCBI Taxonomy" id="614101"/>
    <lineage>
        <taxon>Eukaryota</taxon>
        <taxon>Metazoa</taxon>
        <taxon>Ecdysozoa</taxon>
        <taxon>Arthropoda</taxon>
        <taxon>Hexapoda</taxon>
        <taxon>Insecta</taxon>
        <taxon>Pterygota</taxon>
        <taxon>Neoptera</taxon>
        <taxon>Polyneoptera</taxon>
        <taxon>Phasmatodea</taxon>
        <taxon>Verophasmatodea</taxon>
        <taxon>Anareolatae</taxon>
        <taxon>Phasmatidae</taxon>
        <taxon>Eurycanthinae</taxon>
        <taxon>Dryococelus</taxon>
    </lineage>
</organism>
<evidence type="ECO:0000256" key="3">
    <source>
        <dbReference type="ARBA" id="ARBA00022771"/>
    </source>
</evidence>
<dbReference type="InterPro" id="IPR052035">
    <property type="entry name" value="ZnF_BED_domain_contain"/>
</dbReference>
<dbReference type="InterPro" id="IPR012337">
    <property type="entry name" value="RNaseH-like_sf"/>
</dbReference>
<sequence length="192" mass="21913">MCKQKLSYKHSTNNLKKPITRKTLLVHMDIDDPGNPNKFEETFRSNVREKIGEGNTSCALNMFQPQASTSGVVMKPRQLVQSNMLRFRVKALNPAYNLPDHHTISKSLIPSMYEKCLAHVHVANVYYVCITTDCWTSPNNESYIDVTCNFIEDDFTQGTVMLECCVFHGRHKSENLADELNSVIVEWAPKTK</sequence>
<name>A0ABQ9HJQ8_9NEOP</name>
<keyword evidence="3" id="KW-0863">Zinc-finger</keyword>
<gene>
    <name evidence="6" type="ORF">PR048_016433</name>
</gene>
<dbReference type="Proteomes" id="UP001159363">
    <property type="component" value="Chromosome 4"/>
</dbReference>
<dbReference type="PANTHER" id="PTHR46481">
    <property type="entry name" value="ZINC FINGER BED DOMAIN-CONTAINING PROTEIN 4"/>
    <property type="match status" value="1"/>
</dbReference>
<evidence type="ECO:0000256" key="2">
    <source>
        <dbReference type="ARBA" id="ARBA00022723"/>
    </source>
</evidence>
<keyword evidence="7" id="KW-1185">Reference proteome</keyword>
<evidence type="ECO:0000256" key="4">
    <source>
        <dbReference type="ARBA" id="ARBA00022833"/>
    </source>
</evidence>
<dbReference type="PANTHER" id="PTHR46481:SF10">
    <property type="entry name" value="ZINC FINGER BED DOMAIN-CONTAINING PROTEIN 39"/>
    <property type="match status" value="1"/>
</dbReference>
<keyword evidence="2" id="KW-0479">Metal-binding</keyword>
<comment type="subcellular location">
    <subcellularLocation>
        <location evidence="1">Nucleus</location>
    </subcellularLocation>
</comment>
<keyword evidence="4" id="KW-0862">Zinc</keyword>
<reference evidence="6 7" key="1">
    <citation type="submission" date="2023-02" db="EMBL/GenBank/DDBJ databases">
        <title>LHISI_Scaffold_Assembly.</title>
        <authorList>
            <person name="Stuart O.P."/>
            <person name="Cleave R."/>
            <person name="Magrath M.J.L."/>
            <person name="Mikheyev A.S."/>
        </authorList>
    </citation>
    <scope>NUCLEOTIDE SEQUENCE [LARGE SCALE GENOMIC DNA]</scope>
    <source>
        <strain evidence="6">Daus_M_001</strain>
        <tissue evidence="6">Leg muscle</tissue>
    </source>
</reference>
<accession>A0ABQ9HJQ8</accession>
<comment type="caution">
    <text evidence="6">The sequence shown here is derived from an EMBL/GenBank/DDBJ whole genome shotgun (WGS) entry which is preliminary data.</text>
</comment>
<protein>
    <submittedName>
        <fullName evidence="6">Uncharacterized protein</fullName>
    </submittedName>
</protein>
<evidence type="ECO:0000256" key="5">
    <source>
        <dbReference type="ARBA" id="ARBA00023242"/>
    </source>
</evidence>